<keyword evidence="6" id="KW-1185">Reference proteome</keyword>
<sequence length="638" mass="72630">MTDARNLRGIINEIVTSAPFCQQLQNSLQSALQNVTPLTPRAQLNVQPQVSSSAIDEVRRLFPSVHRTPYTNLQTPEGRRKSKSRKSDSGVAFKKEVILLDNPMAKATLTGLCKSQAYEKGFGFSAVNFKKNWTEVEVYHCLQDLFKDKLKEVKFEVLIPMSRCLVKPNLATDCSLDGTAVCEMFKQKAIYLRPLSMLEGAEVEQDNDGVGDELFEFRDCPEVEIIEDANKDNSVEFLSLDTSDIFSDQFEEDTIKAINISKCESLKDILTEFKNNIDSEHLLTFNIYREEILDCCLRVVRRKSFSPLHRISVIFTDIADCSEGAVDQGGPSREMFRLLLNEIKNCKMFEGYENSKNLRLCNECLKTRDYFDIGRLIVLSLIHGGPGPQFFSKTLFSMLTQGIDATEPTLDDINDRGIKTEIEHIQNTNNLEELRQGVLNSSFLHLAGIFHVKSFEEKNSIIKDAVKFYVIHRVRAAYDQLKDGLNILNFLNRGKEMPSDLKKLFCFEEVPLTAEFLKTFFVPVLNEVGSNKRAIENRLLAFWRDYLIDCEDNETTVCLKQILAFVTGADAVPPLGFECTPTLEFLHDDRSRYPKANTCALILSLPVIHTVYELSNFNICTEIVQTFLKKTKSLNRRL</sequence>
<feature type="active site" description="Glycyl thioester intermediate" evidence="2">
    <location>
        <position position="599"/>
    </location>
</feature>
<organism evidence="5 6">
    <name type="scientific">Photinus pyralis</name>
    <name type="common">Common eastern firefly</name>
    <name type="synonym">Lampyris pyralis</name>
    <dbReference type="NCBI Taxonomy" id="7054"/>
    <lineage>
        <taxon>Eukaryota</taxon>
        <taxon>Metazoa</taxon>
        <taxon>Ecdysozoa</taxon>
        <taxon>Arthropoda</taxon>
        <taxon>Hexapoda</taxon>
        <taxon>Insecta</taxon>
        <taxon>Pterygota</taxon>
        <taxon>Neoptera</taxon>
        <taxon>Endopterygota</taxon>
        <taxon>Coleoptera</taxon>
        <taxon>Polyphaga</taxon>
        <taxon>Elateriformia</taxon>
        <taxon>Elateroidea</taxon>
        <taxon>Lampyridae</taxon>
        <taxon>Lampyrinae</taxon>
        <taxon>Photinus</taxon>
    </lineage>
</organism>
<dbReference type="PROSITE" id="PS50237">
    <property type="entry name" value="HECT"/>
    <property type="match status" value="1"/>
</dbReference>
<comment type="caution">
    <text evidence="5">The sequence shown here is derived from an EMBL/GenBank/DDBJ whole genome shotgun (WGS) entry which is preliminary data.</text>
</comment>
<dbReference type="InterPro" id="IPR000569">
    <property type="entry name" value="HECT_dom"/>
</dbReference>
<protein>
    <recommendedName>
        <fullName evidence="4">HECT domain-containing protein</fullName>
    </recommendedName>
</protein>
<accession>A0A5N4B200</accession>
<dbReference type="InterPro" id="IPR035983">
    <property type="entry name" value="Hect_E3_ubiquitin_ligase"/>
</dbReference>
<evidence type="ECO:0000259" key="4">
    <source>
        <dbReference type="PROSITE" id="PS50237"/>
    </source>
</evidence>
<name>A0A5N4B200_PHOPY</name>
<dbReference type="Pfam" id="PF00632">
    <property type="entry name" value="HECT"/>
    <property type="match status" value="1"/>
</dbReference>
<evidence type="ECO:0000256" key="1">
    <source>
        <dbReference type="ARBA" id="ARBA00022786"/>
    </source>
</evidence>
<dbReference type="InParanoid" id="A0A5N4B200"/>
<dbReference type="SMART" id="SM00119">
    <property type="entry name" value="HECTc"/>
    <property type="match status" value="1"/>
</dbReference>
<feature type="region of interest" description="Disordered" evidence="3">
    <location>
        <begin position="68"/>
        <end position="88"/>
    </location>
</feature>
<dbReference type="AlphaFoldDB" id="A0A5N4B200"/>
<reference evidence="5 6" key="1">
    <citation type="journal article" date="2018" name="Elife">
        <title>Firefly genomes illuminate parallel origins of bioluminescence in beetles.</title>
        <authorList>
            <person name="Fallon T.R."/>
            <person name="Lower S.E."/>
            <person name="Chang C.H."/>
            <person name="Bessho-Uehara M."/>
            <person name="Martin G.J."/>
            <person name="Bewick A.J."/>
            <person name="Behringer M."/>
            <person name="Debat H.J."/>
            <person name="Wong I."/>
            <person name="Day J.C."/>
            <person name="Suvorov A."/>
            <person name="Silva C.J."/>
            <person name="Stanger-Hall K.F."/>
            <person name="Hall D.W."/>
            <person name="Schmitz R.J."/>
            <person name="Nelson D.R."/>
            <person name="Lewis S.M."/>
            <person name="Shigenobu S."/>
            <person name="Bybee S.M."/>
            <person name="Larracuente A.M."/>
            <person name="Oba Y."/>
            <person name="Weng J.K."/>
        </authorList>
    </citation>
    <scope>NUCLEOTIDE SEQUENCE [LARGE SCALE GENOMIC DNA]</scope>
    <source>
        <strain evidence="5">1611_PpyrPB1</strain>
        <tissue evidence="5">Whole body</tissue>
    </source>
</reference>
<evidence type="ECO:0000313" key="6">
    <source>
        <dbReference type="Proteomes" id="UP000327044"/>
    </source>
</evidence>
<gene>
    <name evidence="5" type="ORF">PPYR_00390</name>
</gene>
<dbReference type="SUPFAM" id="SSF56204">
    <property type="entry name" value="Hect, E3 ligase catalytic domain"/>
    <property type="match status" value="1"/>
</dbReference>
<dbReference type="GO" id="GO:0009966">
    <property type="term" value="P:regulation of signal transduction"/>
    <property type="evidence" value="ECO:0007669"/>
    <property type="project" value="UniProtKB-ARBA"/>
</dbReference>
<dbReference type="Gene3D" id="3.90.1750.10">
    <property type="entry name" value="Hect, E3 ligase catalytic domains"/>
    <property type="match status" value="1"/>
</dbReference>
<keyword evidence="1 2" id="KW-0833">Ubl conjugation pathway</keyword>
<evidence type="ECO:0000256" key="2">
    <source>
        <dbReference type="PROSITE-ProRule" id="PRU00104"/>
    </source>
</evidence>
<proteinExistence type="predicted"/>
<dbReference type="Gene3D" id="3.30.2410.10">
    <property type="entry name" value="Hect, E3 ligase catalytic domain"/>
    <property type="match status" value="1"/>
</dbReference>
<dbReference type="Proteomes" id="UP000327044">
    <property type="component" value="Unassembled WGS sequence"/>
</dbReference>
<evidence type="ECO:0000313" key="5">
    <source>
        <dbReference type="EMBL" id="KAB0803420.1"/>
    </source>
</evidence>
<dbReference type="EMBL" id="VVIM01000001">
    <property type="protein sequence ID" value="KAB0803420.1"/>
    <property type="molecule type" value="Genomic_DNA"/>
</dbReference>
<evidence type="ECO:0000256" key="3">
    <source>
        <dbReference type="SAM" id="MobiDB-lite"/>
    </source>
</evidence>
<feature type="domain" description="HECT" evidence="4">
    <location>
        <begin position="302"/>
        <end position="606"/>
    </location>
</feature>
<dbReference type="GO" id="GO:0004842">
    <property type="term" value="F:ubiquitin-protein transferase activity"/>
    <property type="evidence" value="ECO:0007669"/>
    <property type="project" value="InterPro"/>
</dbReference>